<evidence type="ECO:0000256" key="10">
    <source>
        <dbReference type="ARBA" id="ARBA00041631"/>
    </source>
</evidence>
<evidence type="ECO:0000256" key="9">
    <source>
        <dbReference type="ARBA" id="ARBA00039086"/>
    </source>
</evidence>
<gene>
    <name evidence="13" type="ORF">HHI36_021941</name>
</gene>
<dbReference type="PANTHER" id="PTHR11954">
    <property type="entry name" value="D-DOPACHROME DECARBOXYLASE"/>
    <property type="match status" value="1"/>
</dbReference>
<evidence type="ECO:0000256" key="8">
    <source>
        <dbReference type="ARBA" id="ARBA00038932"/>
    </source>
</evidence>
<protein>
    <recommendedName>
        <fullName evidence="12">L-dopachrome isomerase</fullName>
        <ecNumber evidence="9">5.3.2.1</ecNumber>
        <ecNumber evidence="8">5.3.3.12</ecNumber>
    </recommendedName>
    <alternativeName>
        <fullName evidence="10">L-dopachrome tautomerase</fullName>
    </alternativeName>
    <alternativeName>
        <fullName evidence="11">Phenylpyruvate tautomerase</fullName>
    </alternativeName>
</protein>
<evidence type="ECO:0000256" key="5">
    <source>
        <dbReference type="ARBA" id="ARBA00023235"/>
    </source>
</evidence>
<comment type="similarity">
    <text evidence="2">Belongs to the MIF family.</text>
</comment>
<evidence type="ECO:0000313" key="13">
    <source>
        <dbReference type="EMBL" id="KAL3271455.1"/>
    </source>
</evidence>
<sequence length="118" mass="12808">MPYLKIETNVAANKIPNDISEKLCGVVAKTLNKPKEICVASVVADMNLSFGGVEQPAAQVFLKCISGLGVEENKNHANAICELLEKELGISKDKVYIFFQMFPASDVGFNGSTYDGMF</sequence>
<keyword evidence="14" id="KW-1185">Reference proteome</keyword>
<evidence type="ECO:0000256" key="7">
    <source>
        <dbReference type="ARBA" id="ARBA00036823"/>
    </source>
</evidence>
<comment type="catalytic activity">
    <reaction evidence="6">
        <text>3-phenylpyruvate = enol-phenylpyruvate</text>
        <dbReference type="Rhea" id="RHEA:17097"/>
        <dbReference type="ChEBI" id="CHEBI:16815"/>
        <dbReference type="ChEBI" id="CHEBI:18005"/>
        <dbReference type="EC" id="5.3.2.1"/>
    </reaction>
</comment>
<evidence type="ECO:0000313" key="14">
    <source>
        <dbReference type="Proteomes" id="UP001516400"/>
    </source>
</evidence>
<keyword evidence="4" id="KW-0964">Secreted</keyword>
<reference evidence="13 14" key="1">
    <citation type="journal article" date="2021" name="BMC Biol.">
        <title>Horizontally acquired antibacterial genes associated with adaptive radiation of ladybird beetles.</title>
        <authorList>
            <person name="Li H.S."/>
            <person name="Tang X.F."/>
            <person name="Huang Y.H."/>
            <person name="Xu Z.Y."/>
            <person name="Chen M.L."/>
            <person name="Du X.Y."/>
            <person name="Qiu B.Y."/>
            <person name="Chen P.T."/>
            <person name="Zhang W."/>
            <person name="Slipinski A."/>
            <person name="Escalona H.E."/>
            <person name="Waterhouse R.M."/>
            <person name="Zwick A."/>
            <person name="Pang H."/>
        </authorList>
    </citation>
    <scope>NUCLEOTIDE SEQUENCE [LARGE SCALE GENOMIC DNA]</scope>
    <source>
        <strain evidence="13">SYSU2018</strain>
    </source>
</reference>
<evidence type="ECO:0000256" key="6">
    <source>
        <dbReference type="ARBA" id="ARBA00036735"/>
    </source>
</evidence>
<dbReference type="Proteomes" id="UP001516400">
    <property type="component" value="Unassembled WGS sequence"/>
</dbReference>
<comment type="catalytic activity">
    <reaction evidence="7">
        <text>L-dopachrome = 5,6-dihydroxyindole-2-carboxylate</text>
        <dbReference type="Rhea" id="RHEA:13041"/>
        <dbReference type="ChEBI" id="CHEBI:16875"/>
        <dbReference type="ChEBI" id="CHEBI:57509"/>
        <dbReference type="EC" id="5.3.3.12"/>
    </reaction>
</comment>
<dbReference type="Pfam" id="PF01187">
    <property type="entry name" value="MIF"/>
    <property type="match status" value="1"/>
</dbReference>
<dbReference type="Gene3D" id="3.30.429.10">
    <property type="entry name" value="Macrophage Migration Inhibitory Factor"/>
    <property type="match status" value="1"/>
</dbReference>
<dbReference type="EMBL" id="JABFTP020000042">
    <property type="protein sequence ID" value="KAL3271455.1"/>
    <property type="molecule type" value="Genomic_DNA"/>
</dbReference>
<comment type="caution">
    <text evidence="13">The sequence shown here is derived from an EMBL/GenBank/DDBJ whole genome shotgun (WGS) entry which is preliminary data.</text>
</comment>
<dbReference type="PANTHER" id="PTHR11954:SF6">
    <property type="entry name" value="MACROPHAGE MIGRATION INHIBITORY FACTOR"/>
    <property type="match status" value="1"/>
</dbReference>
<dbReference type="InterPro" id="IPR001398">
    <property type="entry name" value="Macrophage_inhib_fac"/>
</dbReference>
<dbReference type="GO" id="GO:0004167">
    <property type="term" value="F:dopachrome isomerase activity"/>
    <property type="evidence" value="ECO:0007669"/>
    <property type="project" value="UniProtKB-EC"/>
</dbReference>
<comment type="subcellular location">
    <subcellularLocation>
        <location evidence="1">Secreted</location>
    </subcellularLocation>
</comment>
<evidence type="ECO:0000256" key="1">
    <source>
        <dbReference type="ARBA" id="ARBA00004613"/>
    </source>
</evidence>
<proteinExistence type="inferred from homology"/>
<dbReference type="SUPFAM" id="SSF55331">
    <property type="entry name" value="Tautomerase/MIF"/>
    <property type="match status" value="1"/>
</dbReference>
<dbReference type="GO" id="GO:0050178">
    <property type="term" value="F:phenylpyruvate tautomerase activity"/>
    <property type="evidence" value="ECO:0007669"/>
    <property type="project" value="UniProtKB-EC"/>
</dbReference>
<evidence type="ECO:0000256" key="4">
    <source>
        <dbReference type="ARBA" id="ARBA00022525"/>
    </source>
</evidence>
<dbReference type="GO" id="GO:0005615">
    <property type="term" value="C:extracellular space"/>
    <property type="evidence" value="ECO:0007669"/>
    <property type="project" value="UniProtKB-KW"/>
</dbReference>
<evidence type="ECO:0000256" key="12">
    <source>
        <dbReference type="ARBA" id="ARBA00042730"/>
    </source>
</evidence>
<organism evidence="13 14">
    <name type="scientific">Cryptolaemus montrouzieri</name>
    <dbReference type="NCBI Taxonomy" id="559131"/>
    <lineage>
        <taxon>Eukaryota</taxon>
        <taxon>Metazoa</taxon>
        <taxon>Ecdysozoa</taxon>
        <taxon>Arthropoda</taxon>
        <taxon>Hexapoda</taxon>
        <taxon>Insecta</taxon>
        <taxon>Pterygota</taxon>
        <taxon>Neoptera</taxon>
        <taxon>Endopterygota</taxon>
        <taxon>Coleoptera</taxon>
        <taxon>Polyphaga</taxon>
        <taxon>Cucujiformia</taxon>
        <taxon>Coccinelloidea</taxon>
        <taxon>Coccinellidae</taxon>
        <taxon>Scymninae</taxon>
        <taxon>Scymnini</taxon>
        <taxon>Cryptolaemus</taxon>
    </lineage>
</organism>
<dbReference type="GO" id="GO:0005125">
    <property type="term" value="F:cytokine activity"/>
    <property type="evidence" value="ECO:0007669"/>
    <property type="project" value="UniProtKB-KW"/>
</dbReference>
<dbReference type="InterPro" id="IPR014347">
    <property type="entry name" value="Tautomerase/MIF_sf"/>
</dbReference>
<dbReference type="AlphaFoldDB" id="A0ABD2MY80"/>
<evidence type="ECO:0000256" key="2">
    <source>
        <dbReference type="ARBA" id="ARBA00005851"/>
    </source>
</evidence>
<evidence type="ECO:0000256" key="3">
    <source>
        <dbReference type="ARBA" id="ARBA00022514"/>
    </source>
</evidence>
<name>A0ABD2MY80_9CUCU</name>
<keyword evidence="3" id="KW-0202">Cytokine</keyword>
<dbReference type="EC" id="5.3.3.12" evidence="8"/>
<evidence type="ECO:0000256" key="11">
    <source>
        <dbReference type="ARBA" id="ARBA00041912"/>
    </source>
</evidence>
<keyword evidence="5" id="KW-0413">Isomerase</keyword>
<dbReference type="EC" id="5.3.2.1" evidence="9"/>
<accession>A0ABD2MY80</accession>